<reference evidence="2 3" key="1">
    <citation type="submission" date="2020-01" db="EMBL/GenBank/DDBJ databases">
        <title>Novel species isolated from a subtropical stream in China.</title>
        <authorList>
            <person name="Lu H."/>
        </authorList>
    </citation>
    <scope>NUCLEOTIDE SEQUENCE [LARGE SCALE GENOMIC DNA]</scope>
    <source>
        <strain evidence="2 3">FT82W</strain>
    </source>
</reference>
<dbReference type="InterPro" id="IPR035919">
    <property type="entry name" value="EAL_sf"/>
</dbReference>
<dbReference type="Pfam" id="PF00563">
    <property type="entry name" value="EAL"/>
    <property type="match status" value="1"/>
</dbReference>
<evidence type="ECO:0000313" key="3">
    <source>
        <dbReference type="Proteomes" id="UP000470302"/>
    </source>
</evidence>
<dbReference type="InterPro" id="IPR001633">
    <property type="entry name" value="EAL_dom"/>
</dbReference>
<dbReference type="EMBL" id="WWCW01000530">
    <property type="protein sequence ID" value="MYM92216.1"/>
    <property type="molecule type" value="Genomic_DNA"/>
</dbReference>
<dbReference type="PROSITE" id="PS50883">
    <property type="entry name" value="EAL"/>
    <property type="match status" value="1"/>
</dbReference>
<dbReference type="PANTHER" id="PTHR33121">
    <property type="entry name" value="CYCLIC DI-GMP PHOSPHODIESTERASE PDEF"/>
    <property type="match status" value="1"/>
</dbReference>
<dbReference type="SUPFAM" id="SSF141868">
    <property type="entry name" value="EAL domain-like"/>
    <property type="match status" value="1"/>
</dbReference>
<gene>
    <name evidence="2" type="ORF">GTP91_34275</name>
</gene>
<name>A0A845GG63_9BURK</name>
<dbReference type="InterPro" id="IPR050706">
    <property type="entry name" value="Cyclic-di-GMP_PDE-like"/>
</dbReference>
<organism evidence="2 3">
    <name type="scientific">Duganella vulcania</name>
    <dbReference type="NCBI Taxonomy" id="2692166"/>
    <lineage>
        <taxon>Bacteria</taxon>
        <taxon>Pseudomonadati</taxon>
        <taxon>Pseudomonadota</taxon>
        <taxon>Betaproteobacteria</taxon>
        <taxon>Burkholderiales</taxon>
        <taxon>Oxalobacteraceae</taxon>
        <taxon>Telluria group</taxon>
        <taxon>Duganella</taxon>
    </lineage>
</organism>
<sequence length="105" mass="11723">ACPADTDDAATLLRYAGMALRQARQAGRDRCCHFTDATQRDGHDRHQLEHALRHACAQGEFELYYQPKVRIDSGRITGAEALLRWNRPGHGQVAPAGFLPLLERS</sequence>
<dbReference type="Proteomes" id="UP000470302">
    <property type="component" value="Unassembled WGS sequence"/>
</dbReference>
<evidence type="ECO:0000259" key="1">
    <source>
        <dbReference type="PROSITE" id="PS50883"/>
    </source>
</evidence>
<dbReference type="RefSeq" id="WP_161100645.1">
    <property type="nucleotide sequence ID" value="NZ_WWCW01000530.1"/>
</dbReference>
<dbReference type="PANTHER" id="PTHR33121:SF70">
    <property type="entry name" value="SIGNALING PROTEIN YKOW"/>
    <property type="match status" value="1"/>
</dbReference>
<feature type="non-terminal residue" evidence="2">
    <location>
        <position position="105"/>
    </location>
</feature>
<dbReference type="GO" id="GO:0071111">
    <property type="term" value="F:cyclic-guanylate-specific phosphodiesterase activity"/>
    <property type="evidence" value="ECO:0007669"/>
    <property type="project" value="InterPro"/>
</dbReference>
<feature type="domain" description="EAL" evidence="1">
    <location>
        <begin position="45"/>
        <end position="105"/>
    </location>
</feature>
<accession>A0A845GG63</accession>
<evidence type="ECO:0000313" key="2">
    <source>
        <dbReference type="EMBL" id="MYM92216.1"/>
    </source>
</evidence>
<proteinExistence type="predicted"/>
<protein>
    <submittedName>
        <fullName evidence="2">EAL domain-containing protein</fullName>
    </submittedName>
</protein>
<comment type="caution">
    <text evidence="2">The sequence shown here is derived from an EMBL/GenBank/DDBJ whole genome shotgun (WGS) entry which is preliminary data.</text>
</comment>
<dbReference type="AlphaFoldDB" id="A0A845GG63"/>
<dbReference type="Gene3D" id="3.20.20.450">
    <property type="entry name" value="EAL domain"/>
    <property type="match status" value="1"/>
</dbReference>
<feature type="non-terminal residue" evidence="2">
    <location>
        <position position="1"/>
    </location>
</feature>